<dbReference type="Proteomes" id="UP000663505">
    <property type="component" value="Chromosome"/>
</dbReference>
<keyword evidence="2" id="KW-1185">Reference proteome</keyword>
<protein>
    <submittedName>
        <fullName evidence="1">Uncharacterized protein</fullName>
    </submittedName>
</protein>
<dbReference type="RefSeq" id="WP_206657797.1">
    <property type="nucleotide sequence ID" value="NZ_CP071182.1"/>
</dbReference>
<reference evidence="1 2" key="1">
    <citation type="submission" date="2021-02" db="EMBL/GenBank/DDBJ databases">
        <title>Alicyclobacillus curvatus sp. nov. and Alicyclobacillus mengziensis sp. nov., two acidophilic bacteria isolated from acid mine drainage.</title>
        <authorList>
            <person name="Huang Y."/>
        </authorList>
    </citation>
    <scope>NUCLEOTIDE SEQUENCE [LARGE SCALE GENOMIC DNA]</scope>
    <source>
        <strain evidence="1 2">S30H14</strain>
    </source>
</reference>
<evidence type="ECO:0000313" key="1">
    <source>
        <dbReference type="EMBL" id="QSO48462.1"/>
    </source>
</evidence>
<dbReference type="AlphaFoldDB" id="A0A9X7W1G8"/>
<organism evidence="1 2">
    <name type="scientific">Alicyclobacillus mengziensis</name>
    <dbReference type="NCBI Taxonomy" id="2931921"/>
    <lineage>
        <taxon>Bacteria</taxon>
        <taxon>Bacillati</taxon>
        <taxon>Bacillota</taxon>
        <taxon>Bacilli</taxon>
        <taxon>Bacillales</taxon>
        <taxon>Alicyclobacillaceae</taxon>
        <taxon>Alicyclobacillus</taxon>
    </lineage>
</organism>
<name>A0A9X7W1G8_9BACL</name>
<gene>
    <name evidence="1" type="ORF">JZ786_05590</name>
</gene>
<sequence>MVYAVALRAHYGGWRGCGWGVSPIKDKPDPVYWSMMAYTYEVVVMGMVTDPSISKVRLYLAKPRVPTSELPVNKNGFFLSIIDTKEPYPRPKGVLVEGLDYANNVVYSPSYAKLFKSRWGS</sequence>
<dbReference type="EMBL" id="CP071182">
    <property type="protein sequence ID" value="QSO48462.1"/>
    <property type="molecule type" value="Genomic_DNA"/>
</dbReference>
<dbReference type="KEGG" id="afx:JZ786_05590"/>
<accession>A0A9X7W1G8</accession>
<evidence type="ECO:0000313" key="2">
    <source>
        <dbReference type="Proteomes" id="UP000663505"/>
    </source>
</evidence>
<proteinExistence type="predicted"/>